<dbReference type="STRING" id="1503961.SAMN05421736_11551"/>
<proteinExistence type="predicted"/>
<keyword evidence="3" id="KW-1185">Reference proteome</keyword>
<dbReference type="AlphaFoldDB" id="A0A1H3TKK5"/>
<accession>A0A1H3TKK5</accession>
<gene>
    <name evidence="2" type="ORF">SAMN05421736_11551</name>
</gene>
<feature type="transmembrane region" description="Helical" evidence="1">
    <location>
        <begin position="93"/>
        <end position="122"/>
    </location>
</feature>
<keyword evidence="1" id="KW-0812">Transmembrane</keyword>
<feature type="transmembrane region" description="Helical" evidence="1">
    <location>
        <begin position="60"/>
        <end position="81"/>
    </location>
</feature>
<dbReference type="Proteomes" id="UP000198935">
    <property type="component" value="Unassembled WGS sequence"/>
</dbReference>
<evidence type="ECO:0000313" key="2">
    <source>
        <dbReference type="EMBL" id="SDZ50813.1"/>
    </source>
</evidence>
<name>A0A1H3TKK5_9BACI</name>
<feature type="transmembrane region" description="Helical" evidence="1">
    <location>
        <begin position="12"/>
        <end position="35"/>
    </location>
</feature>
<keyword evidence="1" id="KW-0472">Membrane</keyword>
<evidence type="ECO:0008006" key="4">
    <source>
        <dbReference type="Google" id="ProtNLM"/>
    </source>
</evidence>
<sequence length="139" mass="15114">MELNKHLLAARLLVIIGSIIFFVLSFLLLLISMVASVEVTINGDSVSGTIWELVEYPAHFSFWISVIVVMLGFGITGLVIRKKAEKNPTTAQMVILIILGIPTIVALGAGVLFIIAGVQIYLAKKVKELEASYSDRVAE</sequence>
<evidence type="ECO:0000313" key="3">
    <source>
        <dbReference type="Proteomes" id="UP000198935"/>
    </source>
</evidence>
<dbReference type="EMBL" id="FNPI01000015">
    <property type="protein sequence ID" value="SDZ50813.1"/>
    <property type="molecule type" value="Genomic_DNA"/>
</dbReference>
<organism evidence="2 3">
    <name type="scientific">Evansella caseinilytica</name>
    <dbReference type="NCBI Taxonomy" id="1503961"/>
    <lineage>
        <taxon>Bacteria</taxon>
        <taxon>Bacillati</taxon>
        <taxon>Bacillota</taxon>
        <taxon>Bacilli</taxon>
        <taxon>Bacillales</taxon>
        <taxon>Bacillaceae</taxon>
        <taxon>Evansella</taxon>
    </lineage>
</organism>
<dbReference type="OrthoDB" id="2952529at2"/>
<protein>
    <recommendedName>
        <fullName evidence="4">DUF4064 domain-containing protein</fullName>
    </recommendedName>
</protein>
<keyword evidence="1" id="KW-1133">Transmembrane helix</keyword>
<evidence type="ECO:0000256" key="1">
    <source>
        <dbReference type="SAM" id="Phobius"/>
    </source>
</evidence>
<reference evidence="3" key="1">
    <citation type="submission" date="2016-10" db="EMBL/GenBank/DDBJ databases">
        <authorList>
            <person name="Varghese N."/>
            <person name="Submissions S."/>
        </authorList>
    </citation>
    <scope>NUCLEOTIDE SEQUENCE [LARGE SCALE GENOMIC DNA]</scope>
    <source>
        <strain evidence="3">SP</strain>
    </source>
</reference>